<evidence type="ECO:0000313" key="1">
    <source>
        <dbReference type="EMBL" id="SEW19318.1"/>
    </source>
</evidence>
<sequence>MENDKRIKLLENAKVCSKCGVQMTYIYGEMFECKSCGNKELSDFGIIKEFLEKNGPRPAIVIHDETGIPVDYINKLLREGRMEIPDGSDSYIKCQKCGTDIRYGKYCPDCMITLTKNVSQALWMPEVGEKPKIISKKNSEISFASYIKRKEDR</sequence>
<dbReference type="OrthoDB" id="2627934at2"/>
<proteinExistence type="predicted"/>
<dbReference type="Proteomes" id="UP000199701">
    <property type="component" value="Unassembled WGS sequence"/>
</dbReference>
<name>A0A1I0PXN8_9FIRM</name>
<reference evidence="1 2" key="1">
    <citation type="submission" date="2016-10" db="EMBL/GenBank/DDBJ databases">
        <authorList>
            <person name="de Groot N.N."/>
        </authorList>
    </citation>
    <scope>NUCLEOTIDE SEQUENCE [LARGE SCALE GENOMIC DNA]</scope>
    <source>
        <strain evidence="1 2">DSM 9179</strain>
    </source>
</reference>
<protein>
    <recommendedName>
        <fullName evidence="3">Flagellar operon protein TIGR03826</fullName>
    </recommendedName>
</protein>
<evidence type="ECO:0000313" key="2">
    <source>
        <dbReference type="Proteomes" id="UP000199701"/>
    </source>
</evidence>
<accession>A0A1I0PXN8</accession>
<dbReference type="EMBL" id="FOJI01000006">
    <property type="protein sequence ID" value="SEW19318.1"/>
    <property type="molecule type" value="Genomic_DNA"/>
</dbReference>
<dbReference type="STRING" id="99656.SAMN05421659_106113"/>
<keyword evidence="2" id="KW-1185">Reference proteome</keyword>
<dbReference type="RefSeq" id="WP_092453234.1">
    <property type="nucleotide sequence ID" value="NZ_FOJI01000006.1"/>
</dbReference>
<evidence type="ECO:0008006" key="3">
    <source>
        <dbReference type="Google" id="ProtNLM"/>
    </source>
</evidence>
<dbReference type="AlphaFoldDB" id="A0A1I0PXN8"/>
<organism evidence="1 2">
    <name type="scientific">[Clostridium] fimetarium</name>
    <dbReference type="NCBI Taxonomy" id="99656"/>
    <lineage>
        <taxon>Bacteria</taxon>
        <taxon>Bacillati</taxon>
        <taxon>Bacillota</taxon>
        <taxon>Clostridia</taxon>
        <taxon>Lachnospirales</taxon>
        <taxon>Lachnospiraceae</taxon>
    </lineage>
</organism>
<gene>
    <name evidence="1" type="ORF">SAMN05421659_106113</name>
</gene>